<dbReference type="RefSeq" id="WP_203881933.1">
    <property type="nucleotide sequence ID" value="NZ_BAABHH010000006.1"/>
</dbReference>
<accession>A0A8J3PQU8</accession>
<evidence type="ECO:0000313" key="5">
    <source>
        <dbReference type="EMBL" id="GIG78467.1"/>
    </source>
</evidence>
<evidence type="ECO:0000256" key="3">
    <source>
        <dbReference type="ARBA" id="ARBA00023163"/>
    </source>
</evidence>
<organism evidence="5 6">
    <name type="scientific">Planotetraspora kaengkrachanensis</name>
    <dbReference type="NCBI Taxonomy" id="575193"/>
    <lineage>
        <taxon>Bacteria</taxon>
        <taxon>Bacillati</taxon>
        <taxon>Actinomycetota</taxon>
        <taxon>Actinomycetes</taxon>
        <taxon>Streptosporangiales</taxon>
        <taxon>Streptosporangiaceae</taxon>
        <taxon>Planotetraspora</taxon>
    </lineage>
</organism>
<dbReference type="InterPro" id="IPR000835">
    <property type="entry name" value="HTH_MarR-typ"/>
</dbReference>
<name>A0A8J3PQU8_9ACTN</name>
<keyword evidence="2" id="KW-0238">DNA-binding</keyword>
<evidence type="ECO:0000256" key="1">
    <source>
        <dbReference type="ARBA" id="ARBA00023015"/>
    </source>
</evidence>
<dbReference type="PANTHER" id="PTHR39515:SF2">
    <property type="entry name" value="HTH-TYPE TRANSCRIPTIONAL REGULATOR RV0880"/>
    <property type="match status" value="1"/>
</dbReference>
<dbReference type="Gene3D" id="1.10.10.10">
    <property type="entry name" value="Winged helix-like DNA-binding domain superfamily/Winged helix DNA-binding domain"/>
    <property type="match status" value="1"/>
</dbReference>
<dbReference type="PRINTS" id="PR00598">
    <property type="entry name" value="HTHMARR"/>
</dbReference>
<dbReference type="SUPFAM" id="SSF46785">
    <property type="entry name" value="Winged helix' DNA-binding domain"/>
    <property type="match status" value="1"/>
</dbReference>
<protein>
    <submittedName>
        <fullName evidence="5">MarR family transcriptional regulator</fullName>
    </submittedName>
</protein>
<dbReference type="EMBL" id="BONV01000004">
    <property type="protein sequence ID" value="GIG78467.1"/>
    <property type="molecule type" value="Genomic_DNA"/>
</dbReference>
<dbReference type="InterPro" id="IPR036388">
    <property type="entry name" value="WH-like_DNA-bd_sf"/>
</dbReference>
<keyword evidence="6" id="KW-1185">Reference proteome</keyword>
<keyword evidence="3" id="KW-0804">Transcription</keyword>
<dbReference type="SMART" id="SM00347">
    <property type="entry name" value="HTH_MARR"/>
    <property type="match status" value="1"/>
</dbReference>
<dbReference type="PANTHER" id="PTHR39515">
    <property type="entry name" value="CONSERVED PROTEIN"/>
    <property type="match status" value="1"/>
</dbReference>
<dbReference type="Proteomes" id="UP000630097">
    <property type="component" value="Unassembled WGS sequence"/>
</dbReference>
<dbReference type="PROSITE" id="PS01117">
    <property type="entry name" value="HTH_MARR_1"/>
    <property type="match status" value="1"/>
</dbReference>
<sequence length="155" mass="16918">MEEREGTAAVRRGAMRLARRLRAERPAESLSGAKLSVLAHLYRNGGMTPKEIAAADHVQAQTMTRVLADLEGHGLVRRDRDASDGRRSLLTLTPSGEAALVEDMSYRDEWLAAAIARHLSPAERHLLYLAGELMDRLAAAKDARPPVADATRIGD</sequence>
<reference evidence="5 6" key="1">
    <citation type="submission" date="2021-01" db="EMBL/GenBank/DDBJ databases">
        <title>Whole genome shotgun sequence of Planotetraspora kaengkrachanensis NBRC 104272.</title>
        <authorList>
            <person name="Komaki H."/>
            <person name="Tamura T."/>
        </authorList>
    </citation>
    <scope>NUCLEOTIDE SEQUENCE [LARGE SCALE GENOMIC DNA]</scope>
    <source>
        <strain evidence="5 6">NBRC 104272</strain>
    </source>
</reference>
<evidence type="ECO:0000256" key="2">
    <source>
        <dbReference type="ARBA" id="ARBA00023125"/>
    </source>
</evidence>
<dbReference type="Pfam" id="PF01047">
    <property type="entry name" value="MarR"/>
    <property type="match status" value="1"/>
</dbReference>
<dbReference type="AlphaFoldDB" id="A0A8J3PQU8"/>
<evidence type="ECO:0000313" key="6">
    <source>
        <dbReference type="Proteomes" id="UP000630097"/>
    </source>
</evidence>
<keyword evidence="1" id="KW-0805">Transcription regulation</keyword>
<evidence type="ECO:0000259" key="4">
    <source>
        <dbReference type="PROSITE" id="PS50995"/>
    </source>
</evidence>
<proteinExistence type="predicted"/>
<dbReference type="InterPro" id="IPR023187">
    <property type="entry name" value="Tscrpt_reg_MarR-type_CS"/>
</dbReference>
<dbReference type="PROSITE" id="PS50995">
    <property type="entry name" value="HTH_MARR_2"/>
    <property type="match status" value="1"/>
</dbReference>
<dbReference type="GO" id="GO:0003700">
    <property type="term" value="F:DNA-binding transcription factor activity"/>
    <property type="evidence" value="ECO:0007669"/>
    <property type="project" value="InterPro"/>
</dbReference>
<dbReference type="InterPro" id="IPR036390">
    <property type="entry name" value="WH_DNA-bd_sf"/>
</dbReference>
<dbReference type="Gene3D" id="1.10.287.100">
    <property type="match status" value="1"/>
</dbReference>
<comment type="caution">
    <text evidence="5">The sequence shown here is derived from an EMBL/GenBank/DDBJ whole genome shotgun (WGS) entry which is preliminary data.</text>
</comment>
<feature type="domain" description="HTH marR-type" evidence="4">
    <location>
        <begin position="3"/>
        <end position="139"/>
    </location>
</feature>
<gene>
    <name evidence="5" type="ORF">Pka01_15940</name>
</gene>
<dbReference type="InterPro" id="IPR052526">
    <property type="entry name" value="HTH-type_Bedaq_tolerance"/>
</dbReference>
<dbReference type="GO" id="GO:0003677">
    <property type="term" value="F:DNA binding"/>
    <property type="evidence" value="ECO:0007669"/>
    <property type="project" value="UniProtKB-KW"/>
</dbReference>